<evidence type="ECO:0000313" key="1">
    <source>
        <dbReference type="EMBL" id="GEQ86255.1"/>
    </source>
</evidence>
<sequence length="111" mass="12948">MKIRNTDTFVILEDEKDGIKDFASYLEFIIPKAYEGKNIIVNLLKYDEMDLEHLLLFLNISTMHRKTKQSFVLVNNAINIDVIPPEMMVVPTLQEGEDIIEMEEIERDLGF</sequence>
<comment type="caution">
    <text evidence="1">The sequence shown here is derived from an EMBL/GenBank/DDBJ whole genome shotgun (WGS) entry which is preliminary data.</text>
</comment>
<keyword evidence="2" id="KW-1185">Reference proteome</keyword>
<dbReference type="OrthoDB" id="1442602at2"/>
<protein>
    <submittedName>
        <fullName evidence="1">Uncharacterized protein</fullName>
    </submittedName>
</protein>
<reference evidence="1 2" key="1">
    <citation type="submission" date="2019-08" db="EMBL/GenBank/DDBJ databases">
        <title>Ulvibacter marinistellae sp. nov., isolated from a starfish, Patiria pectinifera.</title>
        <authorList>
            <person name="Kawano K."/>
            <person name="Ushijima N."/>
            <person name="Kihara M."/>
            <person name="Itoh H."/>
        </authorList>
    </citation>
    <scope>NUCLEOTIDE SEQUENCE [LARGE SCALE GENOMIC DNA]</scope>
    <source>
        <strain evidence="1 2">KK4</strain>
    </source>
</reference>
<evidence type="ECO:0000313" key="2">
    <source>
        <dbReference type="Proteomes" id="UP000326994"/>
    </source>
</evidence>
<gene>
    <name evidence="1" type="ORF">ULMS_17630</name>
</gene>
<dbReference type="EMBL" id="BKCF01000003">
    <property type="protein sequence ID" value="GEQ86255.1"/>
    <property type="molecule type" value="Genomic_DNA"/>
</dbReference>
<dbReference type="AlphaFoldDB" id="A0A5J4G1G2"/>
<organism evidence="1 2">
    <name type="scientific">Patiriisocius marinistellae</name>
    <dbReference type="NCBI Taxonomy" id="2494560"/>
    <lineage>
        <taxon>Bacteria</taxon>
        <taxon>Pseudomonadati</taxon>
        <taxon>Bacteroidota</taxon>
        <taxon>Flavobacteriia</taxon>
        <taxon>Flavobacteriales</taxon>
        <taxon>Flavobacteriaceae</taxon>
        <taxon>Patiriisocius</taxon>
    </lineage>
</organism>
<name>A0A5J4G1G2_9FLAO</name>
<proteinExistence type="predicted"/>
<dbReference type="RefSeq" id="WP_151894193.1">
    <property type="nucleotide sequence ID" value="NZ_BKCF01000003.1"/>
</dbReference>
<dbReference type="Proteomes" id="UP000326994">
    <property type="component" value="Unassembled WGS sequence"/>
</dbReference>
<accession>A0A5J4G1G2</accession>